<evidence type="ECO:0000259" key="2">
    <source>
        <dbReference type="PROSITE" id="PS50943"/>
    </source>
</evidence>
<sequence length="368" mass="39927">MTVASTFEPRWASAPGDSILAILQRRGWTVDDLADRLGIGDPATRRLIRGESELTAELAALLAGCLGGSASFWLTREHQYRESLFSLSADALTQQMPITQMIQLGWIEKSDSWREQAKLGLQFLGAKNAEDAATRVALATRGSHYRASDTYSSDSLTLAVWLRKAQLDASQVHLDEWSAPALRDQIDEIRALTKVPDPSVFLPELQAIGARAGVAIVLVRPPKGAALSGAAFTGHDGRRVIALTARHLSDDHLWFTVFHEIGHLLLHGVDETYVDDFGVGVDADGGAAVEQEADNFALEALVPGGVGELVGLLRGRGPTKRDVLRLASRVGVAPGIVVGQLQHTGALQYNQLNTLKRRYRWDSSTLKT</sequence>
<protein>
    <recommendedName>
        <fullName evidence="2">HTH cro/C1-type domain-containing protein</fullName>
    </recommendedName>
</protein>
<dbReference type="SMART" id="SM00530">
    <property type="entry name" value="HTH_XRE"/>
    <property type="match status" value="1"/>
</dbReference>
<dbReference type="InterPro" id="IPR001387">
    <property type="entry name" value="Cro/C1-type_HTH"/>
</dbReference>
<dbReference type="PANTHER" id="PTHR43236">
    <property type="entry name" value="ANTITOXIN HIGA1"/>
    <property type="match status" value="1"/>
</dbReference>
<feature type="domain" description="HTH cro/C1-type" evidence="2">
    <location>
        <begin position="19"/>
        <end position="73"/>
    </location>
</feature>
<dbReference type="SUPFAM" id="SSF47413">
    <property type="entry name" value="lambda repressor-like DNA-binding domains"/>
    <property type="match status" value="1"/>
</dbReference>
<comment type="caution">
    <text evidence="3">The sequence shown here is derived from an EMBL/GenBank/DDBJ whole genome shotgun (WGS) entry which is preliminary data.</text>
</comment>
<evidence type="ECO:0000313" key="3">
    <source>
        <dbReference type="EMBL" id="KHK95850.1"/>
    </source>
</evidence>
<proteinExistence type="inferred from homology"/>
<gene>
    <name evidence="3" type="ORF">LK09_17630</name>
</gene>
<dbReference type="Proteomes" id="UP000031030">
    <property type="component" value="Unassembled WGS sequence"/>
</dbReference>
<evidence type="ECO:0000313" key="4">
    <source>
        <dbReference type="Proteomes" id="UP000031030"/>
    </source>
</evidence>
<dbReference type="PROSITE" id="PS50943">
    <property type="entry name" value="HTH_CROC1"/>
    <property type="match status" value="1"/>
</dbReference>
<dbReference type="InterPro" id="IPR052345">
    <property type="entry name" value="Rad_response_metalloprotease"/>
</dbReference>
<dbReference type="AlphaFoldDB" id="A0A0B1ZXC0"/>
<reference evidence="3 4" key="1">
    <citation type="submission" date="2014-11" db="EMBL/GenBank/DDBJ databases">
        <title>Genome sequence of Microbacterium mangrovi MUSC 115(T).</title>
        <authorList>
            <person name="Lee L.-H."/>
        </authorList>
    </citation>
    <scope>NUCLEOTIDE SEQUENCE [LARGE SCALE GENOMIC DNA]</scope>
    <source>
        <strain evidence="3 4">MUSC 115</strain>
    </source>
</reference>
<dbReference type="PANTHER" id="PTHR43236:SF1">
    <property type="entry name" value="BLL7220 PROTEIN"/>
    <property type="match status" value="1"/>
</dbReference>
<dbReference type="EMBL" id="JTDK01000018">
    <property type="protein sequence ID" value="KHK95850.1"/>
    <property type="molecule type" value="Genomic_DNA"/>
</dbReference>
<comment type="similarity">
    <text evidence="1">Belongs to the short-chain fatty acyl-CoA assimilation regulator (ScfR) family.</text>
</comment>
<dbReference type="GO" id="GO:0003677">
    <property type="term" value="F:DNA binding"/>
    <property type="evidence" value="ECO:0007669"/>
    <property type="project" value="InterPro"/>
</dbReference>
<dbReference type="Pfam" id="PF01381">
    <property type="entry name" value="HTH_3"/>
    <property type="match status" value="1"/>
</dbReference>
<evidence type="ECO:0000256" key="1">
    <source>
        <dbReference type="ARBA" id="ARBA00007227"/>
    </source>
</evidence>
<dbReference type="OrthoDB" id="9794834at2"/>
<dbReference type="Gene3D" id="1.10.10.2910">
    <property type="match status" value="1"/>
</dbReference>
<dbReference type="InterPro" id="IPR010359">
    <property type="entry name" value="IrrE_HExxH"/>
</dbReference>
<dbReference type="STRING" id="1348253.LK09_17630"/>
<keyword evidence="4" id="KW-1185">Reference proteome</keyword>
<name>A0A0B1ZXC0_9MICO</name>
<accession>A0A0B1ZXC0</accession>
<organism evidence="3 4">
    <name type="scientific">Microbacterium mangrovi</name>
    <dbReference type="NCBI Taxonomy" id="1348253"/>
    <lineage>
        <taxon>Bacteria</taxon>
        <taxon>Bacillati</taxon>
        <taxon>Actinomycetota</taxon>
        <taxon>Actinomycetes</taxon>
        <taxon>Micrococcales</taxon>
        <taxon>Microbacteriaceae</taxon>
        <taxon>Microbacterium</taxon>
    </lineage>
</organism>
<dbReference type="RefSeq" id="WP_039402516.1">
    <property type="nucleotide sequence ID" value="NZ_JTDK01000018.1"/>
</dbReference>
<dbReference type="Gene3D" id="1.10.260.40">
    <property type="entry name" value="lambda repressor-like DNA-binding domains"/>
    <property type="match status" value="1"/>
</dbReference>
<dbReference type="Pfam" id="PF06114">
    <property type="entry name" value="Peptidase_M78"/>
    <property type="match status" value="1"/>
</dbReference>
<dbReference type="InterPro" id="IPR010982">
    <property type="entry name" value="Lambda_DNA-bd_dom_sf"/>
</dbReference>